<evidence type="ECO:0000256" key="1">
    <source>
        <dbReference type="PROSITE-ProRule" id="PRU00117"/>
    </source>
</evidence>
<dbReference type="Gene3D" id="3.30.1370.10">
    <property type="entry name" value="K Homology domain, type 1"/>
    <property type="match status" value="1"/>
</dbReference>
<reference evidence="4 5" key="1">
    <citation type="submission" date="2024-10" db="EMBL/GenBank/DDBJ databases">
        <title>Updated reference genomes for cyclostephanoid diatoms.</title>
        <authorList>
            <person name="Roberts W.R."/>
            <person name="Alverson A.J."/>
        </authorList>
    </citation>
    <scope>NUCLEOTIDE SEQUENCE [LARGE SCALE GENOMIC DNA]</scope>
    <source>
        <strain evidence="4 5">AJA010-31</strain>
    </source>
</reference>
<feature type="region of interest" description="Disordered" evidence="2">
    <location>
        <begin position="1"/>
        <end position="25"/>
    </location>
</feature>
<sequence length="678" mass="77739">MNSSDCEDETLHLDKENLHPNENPAAKSKAKRAFFRVVLEKAATEEQLNHFLQATLYGAIPLDKMDYFFTLLVKSDWIQKNTKSFFKHDFERTVGSARPEWFEKLSEIIDDLVADSELTLYVLFVLLCPTPPRTYGKSVDVTDEDSFARAGVDIQDVKTARAFFAMVKGFKAGEWSPHNQRCKCRTDPDEPMRCDDTRVLEAELNAEVLHKLAILLRLFGKKDLIICNGGGHRTALFWEALPKRNEIINPFKAVLDKGLHLSLCTYYFDGFDSFEDQYMKNFEILSALNDACGRPGLFDDILNDDSCLLIGTPGDLRRKKALWWNSLSKEAQEAYKNPKKGIERRDQPWQYTQEERSRGGTQSMASKGFNEEGKSIHALEILEKKGFNEEGKHVHAVEAGKRSAEVSNAIFQLKHQLASENHRCEIVCTTCGDRSHKFLTDMYKRDGDGNIKFNNKRWCSQCKTMRWCKEVVETPANILETVIPTFEDYETTMDEFLQQAKAQYYAQNPKKKPKTSSAPVSTSSTRVYDDCTCQQANFVSNILAKLLKSNPYFQHYKREQREKPMHEGGCFCNECMFDATEVYVCPNILAGPLIGKGGRNVKKLEEESGCRIRVDDKPVKDDDTKDEFAVFRITEASKDTRIQAKETLRDVARSIDIAELKLDLEYSARMKERYYNRT</sequence>
<evidence type="ECO:0000313" key="5">
    <source>
        <dbReference type="Proteomes" id="UP001530400"/>
    </source>
</evidence>
<dbReference type="InterPro" id="IPR004087">
    <property type="entry name" value="KH_dom"/>
</dbReference>
<dbReference type="InterPro" id="IPR004088">
    <property type="entry name" value="KH_dom_type_1"/>
</dbReference>
<keyword evidence="5" id="KW-1185">Reference proteome</keyword>
<organism evidence="4 5">
    <name type="scientific">Cyclotella atomus</name>
    <dbReference type="NCBI Taxonomy" id="382360"/>
    <lineage>
        <taxon>Eukaryota</taxon>
        <taxon>Sar</taxon>
        <taxon>Stramenopiles</taxon>
        <taxon>Ochrophyta</taxon>
        <taxon>Bacillariophyta</taxon>
        <taxon>Coscinodiscophyceae</taxon>
        <taxon>Thalassiosirophycidae</taxon>
        <taxon>Stephanodiscales</taxon>
        <taxon>Stephanodiscaceae</taxon>
        <taxon>Cyclotella</taxon>
    </lineage>
</organism>
<accession>A0ABD3QGT9</accession>
<dbReference type="EMBL" id="JALLPJ020000177">
    <property type="protein sequence ID" value="KAL3799668.1"/>
    <property type="molecule type" value="Genomic_DNA"/>
</dbReference>
<gene>
    <name evidence="4" type="ORF">ACHAWO_002852</name>
</gene>
<evidence type="ECO:0000259" key="3">
    <source>
        <dbReference type="SMART" id="SM00322"/>
    </source>
</evidence>
<evidence type="ECO:0000313" key="4">
    <source>
        <dbReference type="EMBL" id="KAL3799668.1"/>
    </source>
</evidence>
<dbReference type="InterPro" id="IPR036612">
    <property type="entry name" value="KH_dom_type_1_sf"/>
</dbReference>
<feature type="domain" description="K Homology" evidence="3">
    <location>
        <begin position="577"/>
        <end position="653"/>
    </location>
</feature>
<dbReference type="Pfam" id="PF00013">
    <property type="entry name" value="KH_1"/>
    <property type="match status" value="1"/>
</dbReference>
<keyword evidence="1" id="KW-0694">RNA-binding</keyword>
<feature type="compositionally biased region" description="Basic and acidic residues" evidence="2">
    <location>
        <begin position="340"/>
        <end position="358"/>
    </location>
</feature>
<dbReference type="CDD" id="cd00105">
    <property type="entry name" value="KH-I"/>
    <property type="match status" value="1"/>
</dbReference>
<comment type="caution">
    <text evidence="4">The sequence shown here is derived from an EMBL/GenBank/DDBJ whole genome shotgun (WGS) entry which is preliminary data.</text>
</comment>
<dbReference type="Proteomes" id="UP001530400">
    <property type="component" value="Unassembled WGS sequence"/>
</dbReference>
<dbReference type="SMART" id="SM00322">
    <property type="entry name" value="KH"/>
    <property type="match status" value="1"/>
</dbReference>
<name>A0ABD3QGT9_9STRA</name>
<feature type="compositionally biased region" description="Basic and acidic residues" evidence="2">
    <location>
        <begin position="9"/>
        <end position="19"/>
    </location>
</feature>
<dbReference type="GO" id="GO:0003723">
    <property type="term" value="F:RNA binding"/>
    <property type="evidence" value="ECO:0007669"/>
    <property type="project" value="UniProtKB-UniRule"/>
</dbReference>
<evidence type="ECO:0000256" key="2">
    <source>
        <dbReference type="SAM" id="MobiDB-lite"/>
    </source>
</evidence>
<dbReference type="AlphaFoldDB" id="A0ABD3QGT9"/>
<dbReference type="PROSITE" id="PS50084">
    <property type="entry name" value="KH_TYPE_1"/>
    <property type="match status" value="1"/>
</dbReference>
<feature type="region of interest" description="Disordered" evidence="2">
    <location>
        <begin position="335"/>
        <end position="367"/>
    </location>
</feature>
<protein>
    <recommendedName>
        <fullName evidence="3">K Homology domain-containing protein</fullName>
    </recommendedName>
</protein>
<proteinExistence type="predicted"/>
<dbReference type="SUPFAM" id="SSF54791">
    <property type="entry name" value="Eukaryotic type KH-domain (KH-domain type I)"/>
    <property type="match status" value="1"/>
</dbReference>